<dbReference type="GO" id="GO:0101005">
    <property type="term" value="F:deubiquitinase activity"/>
    <property type="evidence" value="ECO:0007669"/>
    <property type="project" value="TreeGrafter"/>
</dbReference>
<dbReference type="PROSITE" id="PS51858">
    <property type="entry name" value="PPPDE"/>
    <property type="match status" value="1"/>
</dbReference>
<keyword evidence="3" id="KW-0645">Protease</keyword>
<dbReference type="InterPro" id="IPR001554">
    <property type="entry name" value="Glyco_hydro_14"/>
</dbReference>
<reference evidence="10 11" key="1">
    <citation type="submission" date="2019-05" db="EMBL/GenBank/DDBJ databases">
        <title>Mikania micrantha, genome provides insights into the molecular mechanism of rapid growth.</title>
        <authorList>
            <person name="Liu B."/>
        </authorList>
    </citation>
    <scope>NUCLEOTIDE SEQUENCE [LARGE SCALE GENOMIC DNA]</scope>
    <source>
        <strain evidence="10">NLD-2019</strain>
        <tissue evidence="10">Leaf</tissue>
    </source>
</reference>
<proteinExistence type="inferred from homology"/>
<keyword evidence="6 7" id="KW-0624">Polysaccharide degradation</keyword>
<dbReference type="InterPro" id="IPR008580">
    <property type="entry name" value="PPPDE_dom"/>
</dbReference>
<evidence type="ECO:0000256" key="7">
    <source>
        <dbReference type="RuleBase" id="RU000509"/>
    </source>
</evidence>
<dbReference type="EMBL" id="SZYD01000012">
    <property type="protein sequence ID" value="KAD4585527.1"/>
    <property type="molecule type" value="Genomic_DNA"/>
</dbReference>
<evidence type="ECO:0000313" key="10">
    <source>
        <dbReference type="EMBL" id="KAD4585527.1"/>
    </source>
</evidence>
<dbReference type="Gene3D" id="3.90.1720.30">
    <property type="entry name" value="PPPDE domains"/>
    <property type="match status" value="1"/>
</dbReference>
<dbReference type="Proteomes" id="UP000326396">
    <property type="component" value="Linkage Group LG2"/>
</dbReference>
<feature type="region of interest" description="Disordered" evidence="8">
    <location>
        <begin position="174"/>
        <end position="196"/>
    </location>
</feature>
<keyword evidence="7" id="KW-0326">Glycosidase</keyword>
<dbReference type="InterPro" id="IPR042266">
    <property type="entry name" value="PPPDE_sf"/>
</dbReference>
<dbReference type="OrthoDB" id="412286at2759"/>
<evidence type="ECO:0000256" key="1">
    <source>
        <dbReference type="ARBA" id="ARBA00005652"/>
    </source>
</evidence>
<gene>
    <name evidence="10" type="ORF">E3N88_23128</name>
</gene>
<organism evidence="10 11">
    <name type="scientific">Mikania micrantha</name>
    <name type="common">bitter vine</name>
    <dbReference type="NCBI Taxonomy" id="192012"/>
    <lineage>
        <taxon>Eukaryota</taxon>
        <taxon>Viridiplantae</taxon>
        <taxon>Streptophyta</taxon>
        <taxon>Embryophyta</taxon>
        <taxon>Tracheophyta</taxon>
        <taxon>Spermatophyta</taxon>
        <taxon>Magnoliopsida</taxon>
        <taxon>eudicotyledons</taxon>
        <taxon>Gunneridae</taxon>
        <taxon>Pentapetalae</taxon>
        <taxon>asterids</taxon>
        <taxon>campanulids</taxon>
        <taxon>Asterales</taxon>
        <taxon>Asteraceae</taxon>
        <taxon>Asteroideae</taxon>
        <taxon>Heliantheae alliance</taxon>
        <taxon>Eupatorieae</taxon>
        <taxon>Mikania</taxon>
    </lineage>
</organism>
<evidence type="ECO:0000256" key="3">
    <source>
        <dbReference type="ARBA" id="ARBA00022670"/>
    </source>
</evidence>
<evidence type="ECO:0000259" key="9">
    <source>
        <dbReference type="PROSITE" id="PS51858"/>
    </source>
</evidence>
<comment type="caution">
    <text evidence="10">The sequence shown here is derived from an EMBL/GenBank/DDBJ whole genome shotgun (WGS) entry which is preliminary data.</text>
</comment>
<dbReference type="Pfam" id="PF05903">
    <property type="entry name" value="Peptidase_C97"/>
    <property type="match status" value="1"/>
</dbReference>
<dbReference type="GO" id="GO:0006508">
    <property type="term" value="P:proteolysis"/>
    <property type="evidence" value="ECO:0007669"/>
    <property type="project" value="UniProtKB-KW"/>
</dbReference>
<comment type="catalytic activity">
    <reaction evidence="7">
        <text>Hydrolysis of (1-&gt;4)-alpha-D-glucosidic linkages in polysaccharides so as to remove successive maltose units from the non-reducing ends of the chains.</text>
        <dbReference type="EC" id="3.2.1.2"/>
    </reaction>
</comment>
<dbReference type="SMART" id="SM01179">
    <property type="entry name" value="DUF862"/>
    <property type="match status" value="1"/>
</dbReference>
<dbReference type="PANTHER" id="PTHR12378:SF70">
    <property type="entry name" value="PUTATIVE PEPTIDASE DOMAIN-CONTAINING PROTEIN-RELATED"/>
    <property type="match status" value="1"/>
</dbReference>
<evidence type="ECO:0000256" key="8">
    <source>
        <dbReference type="SAM" id="MobiDB-lite"/>
    </source>
</evidence>
<keyword evidence="5 7" id="KW-0119">Carbohydrate metabolism</keyword>
<accession>A0A5N6NE59</accession>
<dbReference type="GO" id="GO:0000272">
    <property type="term" value="P:polysaccharide catabolic process"/>
    <property type="evidence" value="ECO:0007669"/>
    <property type="project" value="UniProtKB-KW"/>
</dbReference>
<dbReference type="GO" id="GO:0016579">
    <property type="term" value="P:protein deubiquitination"/>
    <property type="evidence" value="ECO:0007669"/>
    <property type="project" value="TreeGrafter"/>
</dbReference>
<keyword evidence="11" id="KW-1185">Reference proteome</keyword>
<dbReference type="SUPFAM" id="SSF51445">
    <property type="entry name" value="(Trans)glycosidases"/>
    <property type="match status" value="1"/>
</dbReference>
<dbReference type="InterPro" id="IPR017853">
    <property type="entry name" value="GH"/>
</dbReference>
<evidence type="ECO:0000256" key="6">
    <source>
        <dbReference type="ARBA" id="ARBA00023326"/>
    </source>
</evidence>
<dbReference type="AlphaFoldDB" id="A0A5N6NE59"/>
<comment type="similarity">
    <text evidence="1 7">Belongs to the glycosyl hydrolase 14 family.</text>
</comment>
<evidence type="ECO:0000256" key="5">
    <source>
        <dbReference type="ARBA" id="ARBA00023277"/>
    </source>
</evidence>
<keyword evidence="4 7" id="KW-0378">Hydrolase</keyword>
<dbReference type="GO" id="GO:0016161">
    <property type="term" value="F:beta-amylase activity"/>
    <property type="evidence" value="ECO:0007669"/>
    <property type="project" value="UniProtKB-EC"/>
</dbReference>
<evidence type="ECO:0000313" key="11">
    <source>
        <dbReference type="Proteomes" id="UP000326396"/>
    </source>
</evidence>
<dbReference type="Pfam" id="PF01373">
    <property type="entry name" value="Glyco_hydro_14"/>
    <property type="match status" value="1"/>
</dbReference>
<dbReference type="Gene3D" id="3.20.20.80">
    <property type="entry name" value="Glycosidases"/>
    <property type="match status" value="1"/>
</dbReference>
<feature type="domain" description="PPPDE" evidence="9">
    <location>
        <begin position="17"/>
        <end position="147"/>
    </location>
</feature>
<evidence type="ECO:0000256" key="2">
    <source>
        <dbReference type="ARBA" id="ARBA00008140"/>
    </source>
</evidence>
<protein>
    <recommendedName>
        <fullName evidence="7">Beta-amylase</fullName>
        <ecNumber evidence="7">3.2.1.2</ecNumber>
    </recommendedName>
</protein>
<sequence>MLCRGRSSTRCRKSGSVPVYLNVYDLTSINGCAYWLGLGVYHSGVQVHGVEYAFGYHEQSTTGVYKGKPAEWEQFTFRKQILIGWTEMSLPEIRGLMEELAGDYKGNSYELITRNCNHFCNDACIRLTGNPIPTWINRLARIVPARISSCKVGKERNKSCDKQELNAELISFTSSFGSSSGSPSSSSSETSTEASTPIYLRRSNGTRIFVPSPSQASLFHLLPTSTTSSSPPTMKIFSYGIGGASTRTKVFGRVYIADVALPDHNISFHHKMYHVVENEIKYWQAISLALAVGWLDIATENGLVEAVAVLVSKMPRWELAEIEIDLDACEELRYPSYPAKHGWEYHGIGEFQVLIYNQINMTQYPSRAAPGLGLENLPTRLGAYGARLQALH</sequence>
<comment type="similarity">
    <text evidence="2">Belongs to the DeSI family.</text>
</comment>
<dbReference type="EC" id="3.2.1.2" evidence="7"/>
<name>A0A5N6NE59_9ASTR</name>
<evidence type="ECO:0000256" key="4">
    <source>
        <dbReference type="ARBA" id="ARBA00022801"/>
    </source>
</evidence>
<dbReference type="PANTHER" id="PTHR12378">
    <property type="entry name" value="DESUMOYLATING ISOPEPTIDASE"/>
    <property type="match status" value="1"/>
</dbReference>